<sequence length="365" mass="37693">MTDTSAPSTPQAPAGLASQLVPAEAIIEPLRQLIALADERAIADATLALEDALREAARLRSDGEALSCELRGTNQRDAAAVLSEADEEARRRVETAHARARAALDQVIQVRVQLLATAPALAEALVQTPSVGGSVHAPHSVPGHGVPAVASTGETDGAGGAGGTSGTGGMGQVVTEAHASLQPPALLPSPQPRAARDDSVRAFAPIVLLAERAALVGSTRDVQASPEIYDAPPLLPAAEVGSRVEPAASAVVPERSAAGTGEARPTPGGAIDLVAGPFSHFSDLAAFTRQLRAMPGVDALETRQFYKGTVRFRLRYDDPVPFVTRVGELHDFAPHVVATDAGRIEVRVTPLGGEDEADSPLRRAA</sequence>
<dbReference type="AlphaFoldDB" id="A0A6J4HRD5"/>
<proteinExistence type="predicted"/>
<accession>A0A6J4HRD5</accession>
<evidence type="ECO:0000256" key="1">
    <source>
        <dbReference type="SAM" id="Coils"/>
    </source>
</evidence>
<dbReference type="EMBL" id="CADCTC010000061">
    <property type="protein sequence ID" value="CAA9229692.1"/>
    <property type="molecule type" value="Genomic_DNA"/>
</dbReference>
<keyword evidence="1" id="KW-0175">Coiled coil</keyword>
<protein>
    <submittedName>
        <fullName evidence="2">Uncharacterized protein</fullName>
    </submittedName>
</protein>
<organism evidence="2">
    <name type="scientific">uncultured Chloroflexota bacterium</name>
    <dbReference type="NCBI Taxonomy" id="166587"/>
    <lineage>
        <taxon>Bacteria</taxon>
        <taxon>Bacillati</taxon>
        <taxon>Chloroflexota</taxon>
        <taxon>environmental samples</taxon>
    </lineage>
</organism>
<name>A0A6J4HRD5_9CHLR</name>
<evidence type="ECO:0000313" key="2">
    <source>
        <dbReference type="EMBL" id="CAA9229692.1"/>
    </source>
</evidence>
<feature type="coiled-coil region" evidence="1">
    <location>
        <begin position="42"/>
        <end position="69"/>
    </location>
</feature>
<reference evidence="2" key="1">
    <citation type="submission" date="2020-02" db="EMBL/GenBank/DDBJ databases">
        <authorList>
            <person name="Meier V. D."/>
        </authorList>
    </citation>
    <scope>NUCLEOTIDE SEQUENCE</scope>
    <source>
        <strain evidence="2">AVDCRST_MAG77</strain>
    </source>
</reference>
<gene>
    <name evidence="2" type="ORF">AVDCRST_MAG77-935</name>
</gene>